<reference evidence="1 2" key="1">
    <citation type="journal article" date="2022" name="Genome Biol. Evol.">
        <title>The Spruce Budworm Genome: Reconstructing the Evolutionary History of Antifreeze Proteins.</title>
        <authorList>
            <person name="Beliveau C."/>
            <person name="Gagne P."/>
            <person name="Picq S."/>
            <person name="Vernygora O."/>
            <person name="Keeling C.I."/>
            <person name="Pinkney K."/>
            <person name="Doucet D."/>
            <person name="Wen F."/>
            <person name="Johnston J.S."/>
            <person name="Maaroufi H."/>
            <person name="Boyle B."/>
            <person name="Laroche J."/>
            <person name="Dewar K."/>
            <person name="Juretic N."/>
            <person name="Blackburn G."/>
            <person name="Nisole A."/>
            <person name="Brunet B."/>
            <person name="Brandao M."/>
            <person name="Lumley L."/>
            <person name="Duan J."/>
            <person name="Quan G."/>
            <person name="Lucarotti C.J."/>
            <person name="Roe A.D."/>
            <person name="Sperling F.A.H."/>
            <person name="Levesque R.C."/>
            <person name="Cusson M."/>
        </authorList>
    </citation>
    <scope>NUCLEOTIDE SEQUENCE [LARGE SCALE GENOMIC DNA]</scope>
    <source>
        <strain evidence="1">Glfc:IPQL:Cfum</strain>
    </source>
</reference>
<evidence type="ECO:0000313" key="1">
    <source>
        <dbReference type="EMBL" id="KAI8432160.1"/>
    </source>
</evidence>
<organism evidence="1 2">
    <name type="scientific">Choristoneura fumiferana</name>
    <name type="common">Spruce budworm moth</name>
    <name type="synonym">Archips fumiferana</name>
    <dbReference type="NCBI Taxonomy" id="7141"/>
    <lineage>
        <taxon>Eukaryota</taxon>
        <taxon>Metazoa</taxon>
        <taxon>Ecdysozoa</taxon>
        <taxon>Arthropoda</taxon>
        <taxon>Hexapoda</taxon>
        <taxon>Insecta</taxon>
        <taxon>Pterygota</taxon>
        <taxon>Neoptera</taxon>
        <taxon>Endopterygota</taxon>
        <taxon>Lepidoptera</taxon>
        <taxon>Glossata</taxon>
        <taxon>Ditrysia</taxon>
        <taxon>Tortricoidea</taxon>
        <taxon>Tortricidae</taxon>
        <taxon>Tortricinae</taxon>
        <taxon>Choristoneura</taxon>
    </lineage>
</organism>
<gene>
    <name evidence="1" type="ORF">MSG28_004627</name>
</gene>
<dbReference type="Proteomes" id="UP001064048">
    <property type="component" value="Chromosome 7"/>
</dbReference>
<name>A0ACC0K7C9_CHOFU</name>
<proteinExistence type="predicted"/>
<keyword evidence="2" id="KW-1185">Reference proteome</keyword>
<comment type="caution">
    <text evidence="1">The sequence shown here is derived from an EMBL/GenBank/DDBJ whole genome shotgun (WGS) entry which is preliminary data.</text>
</comment>
<evidence type="ECO:0000313" key="2">
    <source>
        <dbReference type="Proteomes" id="UP001064048"/>
    </source>
</evidence>
<protein>
    <submittedName>
        <fullName evidence="1">Uncharacterized protein</fullName>
    </submittedName>
</protein>
<sequence length="477" mass="54053">MADKKKKIFLSKESSTPRRPVILKSDRDTTKEQPKEKEREKPPTIILKTREQSAPKEERPLSPNVQPSEAEGPQPSKIAHNENKEKKTIEQKPSPPLKLMTEPVKLLDENLEFNSAALEFLQDSSINYLVVGIMGTQGVGKSMILNLIAQNTPIPDLCAQILNSHELSHLNFDVNEVGALENQIEALNFVEAPETKMNAKTENSFFKFKMQDIEQIERGVHCTKGIDMYVTTDRVILLDCQALWSPSLIEESSINPVTARSANVVTVDCLQIASYLMAICHVLIAVQDWFTDYNFLRYIQTAEMLKPSFSASSATSAETEAAVGESHPHLLLLHNRCQLEDYTPEAIKTMQDLYRKAFQKSSLQLNSGMYMYSDSNKNGLTADGACAGCDARACGAPLNLLLLPEIHEDYDNREIYRGHPTFEQLANRLRWMVLGVNRHSITNVPNLSERAWFQYCSKAWETIRKCTFFMEYERFLP</sequence>
<dbReference type="EMBL" id="CM046107">
    <property type="protein sequence ID" value="KAI8432160.1"/>
    <property type="molecule type" value="Genomic_DNA"/>
</dbReference>
<accession>A0ACC0K7C9</accession>